<dbReference type="SUPFAM" id="SSF63712">
    <property type="entry name" value="Nicotinic receptor ligand binding domain-like"/>
    <property type="match status" value="1"/>
</dbReference>
<feature type="domain" description="Neurotransmitter-gated ion-channel transmembrane" evidence="8">
    <location>
        <begin position="234"/>
        <end position="307"/>
    </location>
</feature>
<feature type="transmembrane region" description="Helical" evidence="5">
    <location>
        <begin position="227"/>
        <end position="246"/>
    </location>
</feature>
<feature type="transmembrane region" description="Helical" evidence="5">
    <location>
        <begin position="366"/>
        <end position="388"/>
    </location>
</feature>
<feature type="transmembrane region" description="Helical" evidence="5">
    <location>
        <begin position="258"/>
        <end position="279"/>
    </location>
</feature>
<dbReference type="InterPro" id="IPR038050">
    <property type="entry name" value="Neuro_actylchol_rec"/>
</dbReference>
<dbReference type="GO" id="GO:0016020">
    <property type="term" value="C:membrane"/>
    <property type="evidence" value="ECO:0007669"/>
    <property type="project" value="UniProtKB-SubCell"/>
</dbReference>
<dbReference type="AlphaFoldDB" id="A0A8B6CPH5"/>
<comment type="subcellular location">
    <subcellularLocation>
        <location evidence="1">Membrane</location>
        <topology evidence="1">Multi-pass membrane protein</topology>
    </subcellularLocation>
</comment>
<dbReference type="GO" id="GO:0005230">
    <property type="term" value="F:extracellular ligand-gated monoatomic ion channel activity"/>
    <property type="evidence" value="ECO:0007669"/>
    <property type="project" value="InterPro"/>
</dbReference>
<dbReference type="Proteomes" id="UP000596742">
    <property type="component" value="Unassembled WGS sequence"/>
</dbReference>
<feature type="domain" description="Neurotransmitter-gated ion-channel ligand-binding" evidence="7">
    <location>
        <begin position="24"/>
        <end position="226"/>
    </location>
</feature>
<feature type="transmembrane region" description="Helical" evidence="5">
    <location>
        <begin position="291"/>
        <end position="318"/>
    </location>
</feature>
<evidence type="ECO:0000256" key="3">
    <source>
        <dbReference type="ARBA" id="ARBA00022989"/>
    </source>
</evidence>
<dbReference type="FunFam" id="2.70.170.10:FF:000028">
    <property type="entry name" value="AcetylCholine Receptor"/>
    <property type="match status" value="1"/>
</dbReference>
<organism evidence="9 10">
    <name type="scientific">Mytilus galloprovincialis</name>
    <name type="common">Mediterranean mussel</name>
    <dbReference type="NCBI Taxonomy" id="29158"/>
    <lineage>
        <taxon>Eukaryota</taxon>
        <taxon>Metazoa</taxon>
        <taxon>Spiralia</taxon>
        <taxon>Lophotrochozoa</taxon>
        <taxon>Mollusca</taxon>
        <taxon>Bivalvia</taxon>
        <taxon>Autobranchia</taxon>
        <taxon>Pteriomorphia</taxon>
        <taxon>Mytilida</taxon>
        <taxon>Mytiloidea</taxon>
        <taxon>Mytilidae</taxon>
        <taxon>Mytilinae</taxon>
        <taxon>Mytilus</taxon>
    </lineage>
</organism>
<evidence type="ECO:0000256" key="2">
    <source>
        <dbReference type="ARBA" id="ARBA00022692"/>
    </source>
</evidence>
<dbReference type="OrthoDB" id="6160691at2759"/>
<dbReference type="Pfam" id="PF02931">
    <property type="entry name" value="Neur_chan_LBD"/>
    <property type="match status" value="1"/>
</dbReference>
<evidence type="ECO:0000313" key="9">
    <source>
        <dbReference type="EMBL" id="VDI07547.1"/>
    </source>
</evidence>
<evidence type="ECO:0000259" key="7">
    <source>
        <dbReference type="Pfam" id="PF02931"/>
    </source>
</evidence>
<keyword evidence="10" id="KW-1185">Reference proteome</keyword>
<comment type="caution">
    <text evidence="9">The sequence shown here is derived from an EMBL/GenBank/DDBJ whole genome shotgun (WGS) entry which is preliminary data.</text>
</comment>
<keyword evidence="6" id="KW-0732">Signal</keyword>
<evidence type="ECO:0000259" key="8">
    <source>
        <dbReference type="Pfam" id="PF02932"/>
    </source>
</evidence>
<reference evidence="9" key="1">
    <citation type="submission" date="2018-11" db="EMBL/GenBank/DDBJ databases">
        <authorList>
            <person name="Alioto T."/>
            <person name="Alioto T."/>
        </authorList>
    </citation>
    <scope>NUCLEOTIDE SEQUENCE</scope>
</reference>
<dbReference type="PRINTS" id="PR00252">
    <property type="entry name" value="NRIONCHANNEL"/>
</dbReference>
<accession>A0A8B6CPH5</accession>
<sequence length="391" mass="44535">MIRWIFLFSVFGRTFCQSNTDVQNLLTQLFTTNSYNYLIRPSTDQSVTKEVYISFTLYGITGIDEIEQKLTTTGWLEIHWQDDLLTWTPSSYGGLQELYVPQGNIWKPDISLQNGFSDLKELGSKFIQVNIQSDGQVTWRPFQVFSTKCSLDSTYFPFDRQTCDLVFVAWSLDRHDVFLAQYSDGIDISEELQSHGEWEIITSSATDEVESYETKVKFTIVIQRKPLFVIMNFVLPIILLSLLDIFTFKIPADIGERLGYTITVWLSFAVFLTIVSASLPQSSETVPIMSVYIIIQLVMGTLIVLISTVESGLITLSAEEPVYRILKMLTLRMRGKKVSISEESKTDAVAEKDVTWKEAITALDKLLFWICFAIFVLSTAIAFLVAGLKYK</sequence>
<protein>
    <submittedName>
        <fullName evidence="9">Uncharacterized protein</fullName>
    </submittedName>
</protein>
<dbReference type="SUPFAM" id="SSF90112">
    <property type="entry name" value="Neurotransmitter-gated ion-channel transmembrane pore"/>
    <property type="match status" value="1"/>
</dbReference>
<keyword evidence="2 5" id="KW-0812">Transmembrane</keyword>
<evidence type="ECO:0000256" key="5">
    <source>
        <dbReference type="SAM" id="Phobius"/>
    </source>
</evidence>
<dbReference type="InterPro" id="IPR006201">
    <property type="entry name" value="Neur_channel"/>
</dbReference>
<gene>
    <name evidence="9" type="ORF">MGAL_10B047406</name>
</gene>
<dbReference type="CDD" id="cd19051">
    <property type="entry name" value="LGIC_TM_cation"/>
    <property type="match status" value="1"/>
</dbReference>
<dbReference type="InterPro" id="IPR006202">
    <property type="entry name" value="Neur_chan_lig-bd"/>
</dbReference>
<dbReference type="EMBL" id="UYJE01002070">
    <property type="protein sequence ID" value="VDI07547.1"/>
    <property type="molecule type" value="Genomic_DNA"/>
</dbReference>
<dbReference type="InterPro" id="IPR036734">
    <property type="entry name" value="Neur_chan_lig-bd_sf"/>
</dbReference>
<dbReference type="Gene3D" id="1.20.58.390">
    <property type="entry name" value="Neurotransmitter-gated ion-channel transmembrane domain"/>
    <property type="match status" value="1"/>
</dbReference>
<feature type="signal peptide" evidence="6">
    <location>
        <begin position="1"/>
        <end position="16"/>
    </location>
</feature>
<evidence type="ECO:0000256" key="6">
    <source>
        <dbReference type="SAM" id="SignalP"/>
    </source>
</evidence>
<dbReference type="InterPro" id="IPR006029">
    <property type="entry name" value="Neurotrans-gated_channel_TM"/>
</dbReference>
<evidence type="ECO:0000256" key="4">
    <source>
        <dbReference type="ARBA" id="ARBA00023136"/>
    </source>
</evidence>
<feature type="chain" id="PRO_5032713042" evidence="6">
    <location>
        <begin position="17"/>
        <end position="391"/>
    </location>
</feature>
<dbReference type="CDD" id="cd18989">
    <property type="entry name" value="LGIC_ECD_cation"/>
    <property type="match status" value="1"/>
</dbReference>
<keyword evidence="4 5" id="KW-0472">Membrane</keyword>
<dbReference type="Gene3D" id="2.70.170.10">
    <property type="entry name" value="Neurotransmitter-gated ion-channel ligand-binding domain"/>
    <property type="match status" value="1"/>
</dbReference>
<dbReference type="PANTHER" id="PTHR18945">
    <property type="entry name" value="NEUROTRANSMITTER GATED ION CHANNEL"/>
    <property type="match status" value="1"/>
</dbReference>
<keyword evidence="3 5" id="KW-1133">Transmembrane helix</keyword>
<proteinExistence type="predicted"/>
<dbReference type="InterPro" id="IPR036719">
    <property type="entry name" value="Neuro-gated_channel_TM_sf"/>
</dbReference>
<dbReference type="Pfam" id="PF02932">
    <property type="entry name" value="Neur_chan_memb"/>
    <property type="match status" value="1"/>
</dbReference>
<name>A0A8B6CPH5_MYTGA</name>
<evidence type="ECO:0000256" key="1">
    <source>
        <dbReference type="ARBA" id="ARBA00004141"/>
    </source>
</evidence>
<evidence type="ECO:0000313" key="10">
    <source>
        <dbReference type="Proteomes" id="UP000596742"/>
    </source>
</evidence>
<dbReference type="GO" id="GO:0004888">
    <property type="term" value="F:transmembrane signaling receptor activity"/>
    <property type="evidence" value="ECO:0007669"/>
    <property type="project" value="InterPro"/>
</dbReference>